<sequence length="364" mass="37243">MGVPQGRVVVVGAAHPLAAALARRLAADLAGRRPAGAPAPVLALDERAPVEDVGGARWARLDLRGPSLPRLLEAEQAAVVVDATLLPRSGGRSGGAPAGLHVVAAAQRTGTVRRVVLASSTGVYGASPRAPSVRSEDAELATPAGGLERAASEVEAALRAAARRRPGLRAVVLRLADVVGPGLRTPLGDWLELACVPCLWGHDPRLQVLHAEDAVEALRLAVLGEVTGVVNVAGEGVVTLSQAAALCGRPVLPVPSAALASTARVLAGRAVEPPWSDAARVLRSGRVVDLRRMHEDLGLVARWGSRAAVEDLARGRGLAGPLSPEVRAAAGARLGRVARGVRSRLVPGAPAGRPAPARPSARRS</sequence>
<evidence type="ECO:0000259" key="2">
    <source>
        <dbReference type="Pfam" id="PF01370"/>
    </source>
</evidence>
<keyword evidence="4" id="KW-1185">Reference proteome</keyword>
<evidence type="ECO:0000313" key="4">
    <source>
        <dbReference type="Proteomes" id="UP001387100"/>
    </source>
</evidence>
<gene>
    <name evidence="3" type="ORF">WDZ17_03095</name>
</gene>
<feature type="compositionally biased region" description="Low complexity" evidence="1">
    <location>
        <begin position="347"/>
        <end position="364"/>
    </location>
</feature>
<name>A0ABU8RGT5_9ACTN</name>
<dbReference type="SUPFAM" id="SSF51735">
    <property type="entry name" value="NAD(P)-binding Rossmann-fold domains"/>
    <property type="match status" value="1"/>
</dbReference>
<dbReference type="EMBL" id="JBBIAA010000002">
    <property type="protein sequence ID" value="MEJ5944280.1"/>
    <property type="molecule type" value="Genomic_DNA"/>
</dbReference>
<feature type="domain" description="NAD-dependent epimerase/dehydratase" evidence="2">
    <location>
        <begin position="100"/>
        <end position="224"/>
    </location>
</feature>
<organism evidence="3 4">
    <name type="scientific">Pseudokineococcus basanitobsidens</name>
    <dbReference type="NCBI Taxonomy" id="1926649"/>
    <lineage>
        <taxon>Bacteria</taxon>
        <taxon>Bacillati</taxon>
        <taxon>Actinomycetota</taxon>
        <taxon>Actinomycetes</taxon>
        <taxon>Kineosporiales</taxon>
        <taxon>Kineosporiaceae</taxon>
        <taxon>Pseudokineococcus</taxon>
    </lineage>
</organism>
<comment type="caution">
    <text evidence="3">The sequence shown here is derived from an EMBL/GenBank/DDBJ whole genome shotgun (WGS) entry which is preliminary data.</text>
</comment>
<dbReference type="Gene3D" id="3.40.50.720">
    <property type="entry name" value="NAD(P)-binding Rossmann-like Domain"/>
    <property type="match status" value="1"/>
</dbReference>
<dbReference type="Proteomes" id="UP001387100">
    <property type="component" value="Unassembled WGS sequence"/>
</dbReference>
<evidence type="ECO:0000256" key="1">
    <source>
        <dbReference type="SAM" id="MobiDB-lite"/>
    </source>
</evidence>
<dbReference type="RefSeq" id="WP_339573669.1">
    <property type="nucleotide sequence ID" value="NZ_JBBIAA010000002.1"/>
</dbReference>
<proteinExistence type="predicted"/>
<reference evidence="3 4" key="1">
    <citation type="journal article" date="2017" name="Int. J. Syst. Evol. Microbiol.">
        <title>Pseudokineococcus basanitobsidens sp. nov., isolated from volcanic rock.</title>
        <authorList>
            <person name="Lee D.W."/>
            <person name="Park M.Y."/>
            <person name="Kim J.J."/>
            <person name="Kim B.S."/>
        </authorList>
    </citation>
    <scope>NUCLEOTIDE SEQUENCE [LARGE SCALE GENOMIC DNA]</scope>
    <source>
        <strain evidence="3 4">DSM 103726</strain>
    </source>
</reference>
<dbReference type="InterPro" id="IPR036291">
    <property type="entry name" value="NAD(P)-bd_dom_sf"/>
</dbReference>
<dbReference type="Pfam" id="PF01370">
    <property type="entry name" value="Epimerase"/>
    <property type="match status" value="1"/>
</dbReference>
<accession>A0ABU8RGT5</accession>
<feature type="region of interest" description="Disordered" evidence="1">
    <location>
        <begin position="345"/>
        <end position="364"/>
    </location>
</feature>
<protein>
    <submittedName>
        <fullName evidence="3">NAD-dependent epimerase/dehydratase family protein</fullName>
    </submittedName>
</protein>
<dbReference type="InterPro" id="IPR001509">
    <property type="entry name" value="Epimerase_deHydtase"/>
</dbReference>
<evidence type="ECO:0000313" key="3">
    <source>
        <dbReference type="EMBL" id="MEJ5944280.1"/>
    </source>
</evidence>